<evidence type="ECO:0000256" key="3">
    <source>
        <dbReference type="ARBA" id="ARBA00022833"/>
    </source>
</evidence>
<reference evidence="6" key="1">
    <citation type="submission" date="2022-11" db="EMBL/GenBank/DDBJ databases">
        <authorList>
            <person name="Petersen C."/>
        </authorList>
    </citation>
    <scope>NUCLEOTIDE SEQUENCE</scope>
    <source>
        <strain evidence="6">IBT 19713</strain>
    </source>
</reference>
<dbReference type="GO" id="GO:0046872">
    <property type="term" value="F:metal ion binding"/>
    <property type="evidence" value="ECO:0007669"/>
    <property type="project" value="UniProtKB-KW"/>
</dbReference>
<organism evidence="6 7">
    <name type="scientific">Penicillium chermesinum</name>
    <dbReference type="NCBI Taxonomy" id="63820"/>
    <lineage>
        <taxon>Eukaryota</taxon>
        <taxon>Fungi</taxon>
        <taxon>Dikarya</taxon>
        <taxon>Ascomycota</taxon>
        <taxon>Pezizomycotina</taxon>
        <taxon>Eurotiomycetes</taxon>
        <taxon>Eurotiomycetidae</taxon>
        <taxon>Eurotiales</taxon>
        <taxon>Aspergillaceae</taxon>
        <taxon>Penicillium</taxon>
    </lineage>
</organism>
<evidence type="ECO:0008006" key="8">
    <source>
        <dbReference type="Google" id="ProtNLM"/>
    </source>
</evidence>
<dbReference type="Gene3D" id="6.20.50.20">
    <property type="match status" value="1"/>
</dbReference>
<accession>A0A9W9PNN3</accession>
<evidence type="ECO:0000256" key="5">
    <source>
        <dbReference type="SAM" id="MobiDB-lite"/>
    </source>
</evidence>
<keyword evidence="3" id="KW-0862">Zinc</keyword>
<dbReference type="AlphaFoldDB" id="A0A9W9PNN3"/>
<evidence type="ECO:0000313" key="7">
    <source>
        <dbReference type="Proteomes" id="UP001150941"/>
    </source>
</evidence>
<dbReference type="PANTHER" id="PTHR14742">
    <property type="entry name" value="RIBONUCLEASE P SUBUNIT P21"/>
    <property type="match status" value="1"/>
</dbReference>
<gene>
    <name evidence="6" type="ORF">N7468_000610</name>
</gene>
<dbReference type="PANTHER" id="PTHR14742:SF0">
    <property type="entry name" value="RIBONUCLEASE P PROTEIN SUBUNIT P21"/>
    <property type="match status" value="1"/>
</dbReference>
<evidence type="ECO:0000313" key="6">
    <source>
        <dbReference type="EMBL" id="KAJ5249159.1"/>
    </source>
</evidence>
<dbReference type="GO" id="GO:0008033">
    <property type="term" value="P:tRNA processing"/>
    <property type="evidence" value="ECO:0007669"/>
    <property type="project" value="UniProtKB-KW"/>
</dbReference>
<comment type="similarity">
    <text evidence="4">Belongs to the eukaryotic/archaeal RNase P protein component 4 family.</text>
</comment>
<feature type="compositionally biased region" description="Basic and acidic residues" evidence="5">
    <location>
        <begin position="62"/>
        <end position="78"/>
    </location>
</feature>
<reference evidence="6" key="2">
    <citation type="journal article" date="2023" name="IMA Fungus">
        <title>Comparative genomic study of the Penicillium genus elucidates a diverse pangenome and 15 lateral gene transfer events.</title>
        <authorList>
            <person name="Petersen C."/>
            <person name="Sorensen T."/>
            <person name="Nielsen M.R."/>
            <person name="Sondergaard T.E."/>
            <person name="Sorensen J.L."/>
            <person name="Fitzpatrick D.A."/>
            <person name="Frisvad J.C."/>
            <person name="Nielsen K.L."/>
        </authorList>
    </citation>
    <scope>NUCLEOTIDE SEQUENCE</scope>
    <source>
        <strain evidence="6">IBT 19713</strain>
    </source>
</reference>
<comment type="caution">
    <text evidence="6">The sequence shown here is derived from an EMBL/GenBank/DDBJ whole genome shotgun (WGS) entry which is preliminary data.</text>
</comment>
<name>A0A9W9PNN3_9EURO</name>
<sequence>MAKPKESKNAKSHLKARLDFLQQASQYLHNCATKRDQNAKPINLLHDSKDISLEASQFPSRMETDAVSDRLGRDKRQGQQDPPKQSLSNVSRMCISQMRGVSLKSQTRLPVLVKRSFCKRCDSVLDLETTAVQEIENKSKGRKKPWAEVRVVRCLICGTEKRFPIAGKRSQRLALRDHTKHRNETGPS</sequence>
<keyword evidence="2" id="KW-0479">Metal-binding</keyword>
<keyword evidence="1" id="KW-0819">tRNA processing</keyword>
<dbReference type="GeneID" id="83197210"/>
<protein>
    <recommendedName>
        <fullName evidence="8">Rpr2-domain-containing protein</fullName>
    </recommendedName>
</protein>
<dbReference type="Proteomes" id="UP001150941">
    <property type="component" value="Unassembled WGS sequence"/>
</dbReference>
<dbReference type="GO" id="GO:0005655">
    <property type="term" value="C:nucleolar ribonuclease P complex"/>
    <property type="evidence" value="ECO:0007669"/>
    <property type="project" value="TreeGrafter"/>
</dbReference>
<keyword evidence="7" id="KW-1185">Reference proteome</keyword>
<dbReference type="RefSeq" id="XP_058335938.1">
    <property type="nucleotide sequence ID" value="XM_058469907.1"/>
</dbReference>
<proteinExistence type="inferred from homology"/>
<evidence type="ECO:0000256" key="4">
    <source>
        <dbReference type="ARBA" id="ARBA00038402"/>
    </source>
</evidence>
<feature type="region of interest" description="Disordered" evidence="5">
    <location>
        <begin position="55"/>
        <end position="90"/>
    </location>
</feature>
<dbReference type="EMBL" id="JAPQKS010000001">
    <property type="protein sequence ID" value="KAJ5249159.1"/>
    <property type="molecule type" value="Genomic_DNA"/>
</dbReference>
<feature type="compositionally biased region" description="Polar residues" evidence="5">
    <location>
        <begin position="79"/>
        <end position="90"/>
    </location>
</feature>
<dbReference type="InterPro" id="IPR007175">
    <property type="entry name" value="Rpr2/Snm1/Rpp21"/>
</dbReference>
<evidence type="ECO:0000256" key="2">
    <source>
        <dbReference type="ARBA" id="ARBA00022723"/>
    </source>
</evidence>
<dbReference type="OrthoDB" id="128536at2759"/>
<evidence type="ECO:0000256" key="1">
    <source>
        <dbReference type="ARBA" id="ARBA00022694"/>
    </source>
</evidence>
<dbReference type="Pfam" id="PF04032">
    <property type="entry name" value="Rpr2"/>
    <property type="match status" value="1"/>
</dbReference>